<dbReference type="KEGG" id="spac:B1H29_34490"/>
<dbReference type="CDD" id="cd05466">
    <property type="entry name" value="PBP2_LTTR_substrate"/>
    <property type="match status" value="1"/>
</dbReference>
<dbReference type="Pfam" id="PF00126">
    <property type="entry name" value="HTH_1"/>
    <property type="match status" value="1"/>
</dbReference>
<dbReference type="EMBL" id="CP019724">
    <property type="protein sequence ID" value="AQS72400.1"/>
    <property type="molecule type" value="Genomic_DNA"/>
</dbReference>
<dbReference type="Gene3D" id="3.40.190.10">
    <property type="entry name" value="Periplasmic binding protein-like II"/>
    <property type="match status" value="2"/>
</dbReference>
<evidence type="ECO:0000256" key="4">
    <source>
        <dbReference type="ARBA" id="ARBA00023163"/>
    </source>
</evidence>
<dbReference type="PRINTS" id="PR00039">
    <property type="entry name" value="HTHLYSR"/>
</dbReference>
<dbReference type="InterPro" id="IPR005119">
    <property type="entry name" value="LysR_subst-bd"/>
</dbReference>
<keyword evidence="7" id="KW-1185">Reference proteome</keyword>
<protein>
    <submittedName>
        <fullName evidence="6">LysR family transcriptional regulator</fullName>
    </submittedName>
</protein>
<evidence type="ECO:0000256" key="3">
    <source>
        <dbReference type="ARBA" id="ARBA00023125"/>
    </source>
</evidence>
<dbReference type="PANTHER" id="PTHR30346:SF0">
    <property type="entry name" value="HCA OPERON TRANSCRIPTIONAL ACTIVATOR HCAR"/>
    <property type="match status" value="1"/>
</dbReference>
<evidence type="ECO:0000313" key="6">
    <source>
        <dbReference type="EMBL" id="AQS72400.1"/>
    </source>
</evidence>
<evidence type="ECO:0000259" key="5">
    <source>
        <dbReference type="PROSITE" id="PS50931"/>
    </source>
</evidence>
<proteinExistence type="inferred from homology"/>
<dbReference type="InterPro" id="IPR036390">
    <property type="entry name" value="WH_DNA-bd_sf"/>
</dbReference>
<evidence type="ECO:0000313" key="7">
    <source>
        <dbReference type="Proteomes" id="UP000189443"/>
    </source>
</evidence>
<dbReference type="GO" id="GO:0032993">
    <property type="term" value="C:protein-DNA complex"/>
    <property type="evidence" value="ECO:0007669"/>
    <property type="project" value="TreeGrafter"/>
</dbReference>
<accession>A0A1S6JKX1</accession>
<dbReference type="GO" id="GO:0003700">
    <property type="term" value="F:DNA-binding transcription factor activity"/>
    <property type="evidence" value="ECO:0007669"/>
    <property type="project" value="InterPro"/>
</dbReference>
<dbReference type="Gene3D" id="1.10.10.10">
    <property type="entry name" value="Winged helix-like DNA-binding domain superfamily/Winged helix DNA-binding domain"/>
    <property type="match status" value="1"/>
</dbReference>
<evidence type="ECO:0000256" key="2">
    <source>
        <dbReference type="ARBA" id="ARBA00023015"/>
    </source>
</evidence>
<keyword evidence="3" id="KW-0238">DNA-binding</keyword>
<dbReference type="InterPro" id="IPR000847">
    <property type="entry name" value="LysR_HTH_N"/>
</dbReference>
<dbReference type="SUPFAM" id="SSF53850">
    <property type="entry name" value="Periplasmic binding protein-like II"/>
    <property type="match status" value="1"/>
</dbReference>
<keyword evidence="2" id="KW-0805">Transcription regulation</keyword>
<dbReference type="Pfam" id="PF03466">
    <property type="entry name" value="LysR_substrate"/>
    <property type="match status" value="1"/>
</dbReference>
<dbReference type="AlphaFoldDB" id="A0A1S6JKX1"/>
<sequence length="322" mass="34800">MDLIAVRTFVAAAEAGQFQVAADELAITQQAVSKRIAALEKDLGVPLFTRTARGARLTVDGQAFLPHARALLDAAERAAASVRPGRRPLRVDVIGRRSAMAGVLRDFHRARPEVDLDVVILFEANADAAATAIRSGAIDASFRCVTMPGSTLPDGVEATPVFDEPLQLFVGPAHEFAKSPAVTPAQVSGHRIWMPGNVPGTEWSAYYDALAVEFGLTIDAIGPNFGVEGLLDTIAESSTIATFLSERTPLVWPAVHDLRRIPLRDPTPVYPHSLLWHADNPHPALATLRAYLASRPSAHLGTEVWTPAWARRSHPRDDRARS</sequence>
<dbReference type="SUPFAM" id="SSF46785">
    <property type="entry name" value="Winged helix' DNA-binding domain"/>
    <property type="match status" value="1"/>
</dbReference>
<dbReference type="FunFam" id="1.10.10.10:FF:000001">
    <property type="entry name" value="LysR family transcriptional regulator"/>
    <property type="match status" value="1"/>
</dbReference>
<reference evidence="6 7" key="1">
    <citation type="submission" date="2017-02" db="EMBL/GenBank/DDBJ databases">
        <title>Streptomyces pactum ACT12 Genome sequencing and assembly.</title>
        <authorList>
            <person name="Xue Q."/>
            <person name="Yan X."/>
            <person name="Jia L."/>
            <person name="Yan H."/>
        </authorList>
    </citation>
    <scope>NUCLEOTIDE SEQUENCE [LARGE SCALE GENOMIC DNA]</scope>
    <source>
        <strain evidence="6 7">ACT12</strain>
    </source>
</reference>
<organism evidence="6 7">
    <name type="scientific">Streptomyces pactum</name>
    <dbReference type="NCBI Taxonomy" id="68249"/>
    <lineage>
        <taxon>Bacteria</taxon>
        <taxon>Bacillati</taxon>
        <taxon>Actinomycetota</taxon>
        <taxon>Actinomycetes</taxon>
        <taxon>Kitasatosporales</taxon>
        <taxon>Streptomycetaceae</taxon>
        <taxon>Streptomyces</taxon>
    </lineage>
</organism>
<dbReference type="PANTHER" id="PTHR30346">
    <property type="entry name" value="TRANSCRIPTIONAL DUAL REGULATOR HCAR-RELATED"/>
    <property type="match status" value="1"/>
</dbReference>
<keyword evidence="4" id="KW-0804">Transcription</keyword>
<feature type="domain" description="HTH lysR-type" evidence="5">
    <location>
        <begin position="1"/>
        <end position="58"/>
    </location>
</feature>
<dbReference type="InterPro" id="IPR036388">
    <property type="entry name" value="WH-like_DNA-bd_sf"/>
</dbReference>
<gene>
    <name evidence="6" type="ORF">B1H29_34490</name>
</gene>
<dbReference type="RefSeq" id="WP_055420216.1">
    <property type="nucleotide sequence ID" value="NZ_CP019724.1"/>
</dbReference>
<dbReference type="GO" id="GO:0003677">
    <property type="term" value="F:DNA binding"/>
    <property type="evidence" value="ECO:0007669"/>
    <property type="project" value="UniProtKB-KW"/>
</dbReference>
<evidence type="ECO:0000256" key="1">
    <source>
        <dbReference type="ARBA" id="ARBA00009437"/>
    </source>
</evidence>
<dbReference type="PROSITE" id="PS50931">
    <property type="entry name" value="HTH_LYSR"/>
    <property type="match status" value="1"/>
</dbReference>
<comment type="similarity">
    <text evidence="1">Belongs to the LysR transcriptional regulatory family.</text>
</comment>
<dbReference type="Proteomes" id="UP000189443">
    <property type="component" value="Chromosome"/>
</dbReference>
<name>A0A1S6JKX1_9ACTN</name>